<dbReference type="Pfam" id="PF17963">
    <property type="entry name" value="Big_9"/>
    <property type="match status" value="4"/>
</dbReference>
<proteinExistence type="predicted"/>
<gene>
    <name evidence="4" type="ORF">ACFQ3Q_12260</name>
</gene>
<keyword evidence="2" id="KW-0677">Repeat</keyword>
<feature type="domain" description="HYR" evidence="3">
    <location>
        <begin position="888"/>
        <end position="972"/>
    </location>
</feature>
<dbReference type="InterPro" id="IPR026444">
    <property type="entry name" value="Secre_tail"/>
</dbReference>
<dbReference type="PANTHER" id="PTHR24273:SF32">
    <property type="entry name" value="HYALIN"/>
    <property type="match status" value="1"/>
</dbReference>
<evidence type="ECO:0000259" key="3">
    <source>
        <dbReference type="PROSITE" id="PS50825"/>
    </source>
</evidence>
<dbReference type="PANTHER" id="PTHR24273">
    <property type="entry name" value="FI04643P-RELATED"/>
    <property type="match status" value="1"/>
</dbReference>
<dbReference type="PROSITE" id="PS50825">
    <property type="entry name" value="HYR"/>
    <property type="match status" value="1"/>
</dbReference>
<evidence type="ECO:0000313" key="4">
    <source>
        <dbReference type="EMBL" id="MFD1096529.1"/>
    </source>
</evidence>
<dbReference type="Pfam" id="PF18962">
    <property type="entry name" value="Por_Secre_tail"/>
    <property type="match status" value="1"/>
</dbReference>
<evidence type="ECO:0000313" key="5">
    <source>
        <dbReference type="Proteomes" id="UP001597131"/>
    </source>
</evidence>
<name>A0ABW3NVU1_9FLAO</name>
<dbReference type="Proteomes" id="UP001597131">
    <property type="component" value="Unassembled WGS sequence"/>
</dbReference>
<dbReference type="Gene3D" id="2.60.40.2810">
    <property type="match status" value="4"/>
</dbReference>
<evidence type="ECO:0000256" key="1">
    <source>
        <dbReference type="ARBA" id="ARBA00022729"/>
    </source>
</evidence>
<reference evidence="5" key="1">
    <citation type="journal article" date="2019" name="Int. J. Syst. Evol. Microbiol.">
        <title>The Global Catalogue of Microorganisms (GCM) 10K type strain sequencing project: providing services to taxonomists for standard genome sequencing and annotation.</title>
        <authorList>
            <consortium name="The Broad Institute Genomics Platform"/>
            <consortium name="The Broad Institute Genome Sequencing Center for Infectious Disease"/>
            <person name="Wu L."/>
            <person name="Ma J."/>
        </authorList>
    </citation>
    <scope>NUCLEOTIDE SEQUENCE [LARGE SCALE GENOMIC DNA]</scope>
    <source>
        <strain evidence="5">CCUG 64793</strain>
    </source>
</reference>
<keyword evidence="5" id="KW-1185">Reference proteome</keyword>
<dbReference type="RefSeq" id="WP_380746256.1">
    <property type="nucleotide sequence ID" value="NZ_JBHTLI010000002.1"/>
</dbReference>
<evidence type="ECO:0000256" key="2">
    <source>
        <dbReference type="ARBA" id="ARBA00022737"/>
    </source>
</evidence>
<dbReference type="Gene3D" id="2.120.10.30">
    <property type="entry name" value="TolB, C-terminal domain"/>
    <property type="match status" value="1"/>
</dbReference>
<dbReference type="NCBIfam" id="TIGR04183">
    <property type="entry name" value="Por_Secre_tail"/>
    <property type="match status" value="1"/>
</dbReference>
<protein>
    <submittedName>
        <fullName evidence="4">Ig-like domain-containing protein</fullName>
    </submittedName>
</protein>
<dbReference type="EMBL" id="JBHTLI010000002">
    <property type="protein sequence ID" value="MFD1096529.1"/>
    <property type="molecule type" value="Genomic_DNA"/>
</dbReference>
<dbReference type="SUPFAM" id="SSF63829">
    <property type="entry name" value="Calcium-dependent phosphotriesterase"/>
    <property type="match status" value="1"/>
</dbReference>
<organism evidence="4 5">
    <name type="scientific">Salegentibacter chungangensis</name>
    <dbReference type="NCBI Taxonomy" id="1335724"/>
    <lineage>
        <taxon>Bacteria</taxon>
        <taxon>Pseudomonadati</taxon>
        <taxon>Bacteroidota</taxon>
        <taxon>Flavobacteriia</taxon>
        <taxon>Flavobacteriales</taxon>
        <taxon>Flavobacteriaceae</taxon>
        <taxon>Salegentibacter</taxon>
    </lineage>
</organism>
<dbReference type="InterPro" id="IPR003410">
    <property type="entry name" value="HYR_dom"/>
</dbReference>
<dbReference type="Pfam" id="PF02494">
    <property type="entry name" value="HYR"/>
    <property type="match status" value="1"/>
</dbReference>
<keyword evidence="1" id="KW-0732">Signal</keyword>
<dbReference type="NCBIfam" id="NF012211">
    <property type="entry name" value="tand_rpt_95"/>
    <property type="match status" value="4"/>
</dbReference>
<comment type="caution">
    <text evidence="4">The sequence shown here is derived from an EMBL/GenBank/DDBJ whole genome shotgun (WGS) entry which is preliminary data.</text>
</comment>
<accession>A0ABW3NVU1</accession>
<sequence length="1303" mass="141451">MGNRYNWSIPMFIKNKPAGVFLLVMVLFFFFPVKGLAQNGVEITSPEPDPTSADPIPINIKFEDGVDVLNVSDFQVTNGELQNLVREDPNYSLSDDVYDLKYFELRLGLFDFLDNKDRIGEFFKEQLGDAVVSISQLSDTEIIFLKFNNGVEILDLTDGSKNQVQGIDGSNMESPLDIEASLPTANQETYIADKDAQVIRVYDNNLLSSGTLQPLDSDASEDFGPTGVVTDEVGNLYTTIAYTGSSSQTSERVVVFDSNGNITYEFPPKNLAETLRSPYRLAVDKKERVYISDAGEDGKGRIQVYEFNGSSYTLIHSIKGEDDNIGSPGSIVVDDFGYIYVIDYEDDISFSGIFQNPMDFIESYDEISNKSYSINVYDSNNGFQYVTEFNGGLNLPIDLELDYCGNILVNNLELSGEGVETTYLEEYGTIPLSVNVNFNFQLKTFTRNDIFSAELVPQSEGLIEVDLQDADLFKCAPPANDHFEIVYEAASQNTAPEAQDDSYQTDQDQTLTKTAAEGVLVNDTDQDGDDLTAELIADVTDGTLTLNPDGSFEYIPDAGFTGTDEFTYVANDGQEDSNVATVTITVNAVEPENTAPVAQNDSYQTNQGQTLAKTVAEGVLVNDTDEDGDDLTAELIADVTDGTLTLNPDGSFEYIPDSGFTGTDEFTYVAKDGQKDSNVATVTITVNAVEPENTAPVAQDDSYQTNQDQTLTKNAAEGVLMNDTDQDGDDLTAELIADVTDGTLTLNPDGSFEYIPDAGFTGTDEFTYVANDGQEDSNVATVTITVNAVEPENTAPVAQNDSYQTNQDQTLTKNAAEGVLVNDTDQDGDDLTAELIADVTDGTLTLNPDGSFEYIPDSGFSGTDEFSYVANDGQEDSNGATVTITVTAEETGPEFQDCPVDMEMDNDPGECGATVNFEKPTATDENGEVEVIQTSGPASGSLFPVGETEIVFEARDGQANTEECRFTVTVVDNQGPVAVCQDKEVWLDENGELSVNASELDGGSYDNCGIAEIRLSQTEFTTDDIGENELTFSVADLAGQTTVCAVTLTVRAYDPDPEINCVEDYSLQLDENGEAVLNVSDLYTGNPGDAEFSLSKSSFDCSDLGENTVTLSYSGSNVGGSCEVKLIIEDNIDPVVNLKGAQLELDESGSARLTSAYVNAGSTDNCSTNLNFSFSKTNFSCEDVGSNQVEVTVTDESGNSTFSTTTVFVSPNPGVCDAEETEVEYVFLYPNPTKGEFSIAAPDDLTIYRVMIYDARGRFIKEVVFSGEETSYNLKLLNVRDAVYFLRLYTSEGRKTERLIINN</sequence>
<dbReference type="InterPro" id="IPR011042">
    <property type="entry name" value="6-blade_b-propeller_TolB-like"/>
</dbReference>